<accession>A0AAD7SPT3</accession>
<evidence type="ECO:0000256" key="1">
    <source>
        <dbReference type="SAM" id="MobiDB-lite"/>
    </source>
</evidence>
<feature type="region of interest" description="Disordered" evidence="1">
    <location>
        <begin position="67"/>
        <end position="98"/>
    </location>
</feature>
<keyword evidence="3" id="KW-1185">Reference proteome</keyword>
<sequence length="98" mass="10826">MEHLSSQIKEDCNELSVFTRDRAARTVTAGAEPKLSARPFQLLRCQRKSCRGWEGVGVPCQHSITSLAPGRLSSSTSRAHRRIPPHRLERLHGGAGLL</sequence>
<evidence type="ECO:0000313" key="2">
    <source>
        <dbReference type="EMBL" id="KAJ8406519.1"/>
    </source>
</evidence>
<name>A0AAD7SPT3_9TELE</name>
<dbReference type="AlphaFoldDB" id="A0AAD7SPT3"/>
<feature type="compositionally biased region" description="Polar residues" evidence="1">
    <location>
        <begin position="67"/>
        <end position="77"/>
    </location>
</feature>
<proteinExistence type="predicted"/>
<reference evidence="2" key="1">
    <citation type="journal article" date="2023" name="Science">
        <title>Genome structures resolve the early diversification of teleost fishes.</title>
        <authorList>
            <person name="Parey E."/>
            <person name="Louis A."/>
            <person name="Montfort J."/>
            <person name="Bouchez O."/>
            <person name="Roques C."/>
            <person name="Iampietro C."/>
            <person name="Lluch J."/>
            <person name="Castinel A."/>
            <person name="Donnadieu C."/>
            <person name="Desvignes T."/>
            <person name="Floi Bucao C."/>
            <person name="Jouanno E."/>
            <person name="Wen M."/>
            <person name="Mejri S."/>
            <person name="Dirks R."/>
            <person name="Jansen H."/>
            <person name="Henkel C."/>
            <person name="Chen W.J."/>
            <person name="Zahm M."/>
            <person name="Cabau C."/>
            <person name="Klopp C."/>
            <person name="Thompson A.W."/>
            <person name="Robinson-Rechavi M."/>
            <person name="Braasch I."/>
            <person name="Lecointre G."/>
            <person name="Bobe J."/>
            <person name="Postlethwait J.H."/>
            <person name="Berthelot C."/>
            <person name="Roest Crollius H."/>
            <person name="Guiguen Y."/>
        </authorList>
    </citation>
    <scope>NUCLEOTIDE SEQUENCE</scope>
    <source>
        <strain evidence="2">NC1722</strain>
    </source>
</reference>
<gene>
    <name evidence="2" type="ORF">AAFF_G00300930</name>
</gene>
<dbReference type="EMBL" id="JAINUG010000043">
    <property type="protein sequence ID" value="KAJ8406519.1"/>
    <property type="molecule type" value="Genomic_DNA"/>
</dbReference>
<dbReference type="Proteomes" id="UP001221898">
    <property type="component" value="Unassembled WGS sequence"/>
</dbReference>
<comment type="caution">
    <text evidence="2">The sequence shown here is derived from an EMBL/GenBank/DDBJ whole genome shotgun (WGS) entry which is preliminary data.</text>
</comment>
<protein>
    <submittedName>
        <fullName evidence="2">Uncharacterized protein</fullName>
    </submittedName>
</protein>
<organism evidence="2 3">
    <name type="scientific">Aldrovandia affinis</name>
    <dbReference type="NCBI Taxonomy" id="143900"/>
    <lineage>
        <taxon>Eukaryota</taxon>
        <taxon>Metazoa</taxon>
        <taxon>Chordata</taxon>
        <taxon>Craniata</taxon>
        <taxon>Vertebrata</taxon>
        <taxon>Euteleostomi</taxon>
        <taxon>Actinopterygii</taxon>
        <taxon>Neopterygii</taxon>
        <taxon>Teleostei</taxon>
        <taxon>Notacanthiformes</taxon>
        <taxon>Halosauridae</taxon>
        <taxon>Aldrovandia</taxon>
    </lineage>
</organism>
<evidence type="ECO:0000313" key="3">
    <source>
        <dbReference type="Proteomes" id="UP001221898"/>
    </source>
</evidence>